<comment type="caution">
    <text evidence="1">The sequence shown here is derived from an EMBL/GenBank/DDBJ whole genome shotgun (WGS) entry which is preliminary data.</text>
</comment>
<evidence type="ECO:0008006" key="3">
    <source>
        <dbReference type="Google" id="ProtNLM"/>
    </source>
</evidence>
<dbReference type="EMBL" id="BMOD01000017">
    <property type="protein sequence ID" value="GGJ47287.1"/>
    <property type="molecule type" value="Genomic_DNA"/>
</dbReference>
<keyword evidence="2" id="KW-1185">Reference proteome</keyword>
<gene>
    <name evidence="1" type="ORF">GCM10008938_36650</name>
</gene>
<name>A0ABQ2D5Z1_9DEIO</name>
<evidence type="ECO:0000313" key="1">
    <source>
        <dbReference type="EMBL" id="GGJ47287.1"/>
    </source>
</evidence>
<dbReference type="RefSeq" id="WP_189005126.1">
    <property type="nucleotide sequence ID" value="NZ_BMOD01000017.1"/>
</dbReference>
<reference evidence="2" key="1">
    <citation type="journal article" date="2019" name="Int. J. Syst. Evol. Microbiol.">
        <title>The Global Catalogue of Microorganisms (GCM) 10K type strain sequencing project: providing services to taxonomists for standard genome sequencing and annotation.</title>
        <authorList>
            <consortium name="The Broad Institute Genomics Platform"/>
            <consortium name="The Broad Institute Genome Sequencing Center for Infectious Disease"/>
            <person name="Wu L."/>
            <person name="Ma J."/>
        </authorList>
    </citation>
    <scope>NUCLEOTIDE SEQUENCE [LARGE SCALE GENOMIC DNA]</scope>
    <source>
        <strain evidence="2">JCM 14370</strain>
    </source>
</reference>
<protein>
    <recommendedName>
        <fullName evidence="3">DUF1269 domain-containing protein</fullName>
    </recommendedName>
</protein>
<evidence type="ECO:0000313" key="2">
    <source>
        <dbReference type="Proteomes" id="UP000632222"/>
    </source>
</evidence>
<accession>A0ABQ2D5Z1</accession>
<organism evidence="1 2">
    <name type="scientific">Deinococcus roseus</name>
    <dbReference type="NCBI Taxonomy" id="392414"/>
    <lineage>
        <taxon>Bacteria</taxon>
        <taxon>Thermotogati</taxon>
        <taxon>Deinococcota</taxon>
        <taxon>Deinococci</taxon>
        <taxon>Deinococcales</taxon>
        <taxon>Deinococcaceae</taxon>
        <taxon>Deinococcus</taxon>
    </lineage>
</organism>
<proteinExistence type="predicted"/>
<sequence length="163" mass="17690">MVKTTHMTNVIGVFQDCSPVEHAVQELLQAGFTEHALSFMVHQQPALGFQGEAAPTTASQSIWLGVTTGEVRTFGEYLVTNKFSKRLLGHEHGLRSALQEAGCSEDAATYFASELASGCLLLMVTADSSIQVSRAQHILRKHGGSLFHAQTADQVLSEMREES</sequence>
<dbReference type="Proteomes" id="UP000632222">
    <property type="component" value="Unassembled WGS sequence"/>
</dbReference>